<protein>
    <submittedName>
        <fullName evidence="1">Uncharacterized protein</fullName>
    </submittedName>
</protein>
<dbReference type="Proteomes" id="UP000697995">
    <property type="component" value="Unassembled WGS sequence"/>
</dbReference>
<evidence type="ECO:0000313" key="1">
    <source>
        <dbReference type="EMBL" id="MBK1662722.1"/>
    </source>
</evidence>
<name>A0ABS1D923_9PROT</name>
<gene>
    <name evidence="1" type="ORF">CKO45_31605</name>
</gene>
<dbReference type="EMBL" id="NRSG01000705">
    <property type="protein sequence ID" value="MBK1662722.1"/>
    <property type="molecule type" value="Genomic_DNA"/>
</dbReference>
<organism evidence="1 2">
    <name type="scientific">Paracraurococcus ruber</name>
    <dbReference type="NCBI Taxonomy" id="77675"/>
    <lineage>
        <taxon>Bacteria</taxon>
        <taxon>Pseudomonadati</taxon>
        <taxon>Pseudomonadota</taxon>
        <taxon>Alphaproteobacteria</taxon>
        <taxon>Acetobacterales</taxon>
        <taxon>Roseomonadaceae</taxon>
        <taxon>Paracraurococcus</taxon>
    </lineage>
</organism>
<proteinExistence type="predicted"/>
<keyword evidence="2" id="KW-1185">Reference proteome</keyword>
<accession>A0ABS1D923</accession>
<evidence type="ECO:0000313" key="2">
    <source>
        <dbReference type="Proteomes" id="UP000697995"/>
    </source>
</evidence>
<sequence length="77" mass="8178">MHMSRPIEVEGRFLGVAVTLASLPAGPAWRFIATDPVVEDLDGATFPSPAEAARVAGLVVRRSRRAGAAARWPATPR</sequence>
<reference evidence="1 2" key="1">
    <citation type="journal article" date="2020" name="Microorganisms">
        <title>Osmotic Adaptation and Compatible Solute Biosynthesis of Phototrophic Bacteria as Revealed from Genome Analyses.</title>
        <authorList>
            <person name="Imhoff J.F."/>
            <person name="Rahn T."/>
            <person name="Kunzel S."/>
            <person name="Keller A."/>
            <person name="Neulinger S.C."/>
        </authorList>
    </citation>
    <scope>NUCLEOTIDE SEQUENCE [LARGE SCALE GENOMIC DNA]</scope>
    <source>
        <strain evidence="1 2">DSM 15382</strain>
    </source>
</reference>
<comment type="caution">
    <text evidence="1">The sequence shown here is derived from an EMBL/GenBank/DDBJ whole genome shotgun (WGS) entry which is preliminary data.</text>
</comment>